<reference evidence="3" key="1">
    <citation type="submission" date="2020-05" db="EMBL/GenBank/DDBJ databases">
        <title>Frigoriglobus tundricola gen. nov., sp. nov., a psychrotolerant cellulolytic planctomycete of the family Gemmataceae with two divergent copies of 16S rRNA gene.</title>
        <authorList>
            <person name="Kulichevskaya I.S."/>
            <person name="Ivanova A.A."/>
            <person name="Naumoff D.G."/>
            <person name="Beletsky A.V."/>
            <person name="Rijpstra W.I.C."/>
            <person name="Sinninghe Damste J.S."/>
            <person name="Mardanov A.V."/>
            <person name="Ravin N.V."/>
            <person name="Dedysh S.N."/>
        </authorList>
    </citation>
    <scope>NUCLEOTIDE SEQUENCE [LARGE SCALE GENOMIC DNA]</scope>
    <source>
        <strain evidence="3">PL17</strain>
    </source>
</reference>
<protein>
    <submittedName>
        <fullName evidence="2">Uncharacterized protein</fullName>
    </submittedName>
</protein>
<name>A0A6M5YK62_9BACT</name>
<proteinExistence type="predicted"/>
<gene>
    <name evidence="2" type="ORF">FTUN_1969</name>
</gene>
<feature type="chain" id="PRO_5026914268" evidence="1">
    <location>
        <begin position="22"/>
        <end position="179"/>
    </location>
</feature>
<evidence type="ECO:0000256" key="1">
    <source>
        <dbReference type="SAM" id="SignalP"/>
    </source>
</evidence>
<dbReference type="Proteomes" id="UP000503447">
    <property type="component" value="Chromosome"/>
</dbReference>
<dbReference type="KEGG" id="ftj:FTUN_1969"/>
<evidence type="ECO:0000313" key="3">
    <source>
        <dbReference type="Proteomes" id="UP000503447"/>
    </source>
</evidence>
<sequence length="179" mass="19944">MRRRWIVVLALSTFHSGAVLADGASPDRSPVPHDLVIEIDSDFPAYRFWLVSQRGVEPLDPAPGRPLLVSGDGRNGSHRIANIVAAPAELGDEIGLNHLPSGAVRSAEIDFRKYVPFYDSRERVVVRYRLDFVPGRHVRLIQTDGNRSQETGPAFFRAFCMRSVSGCLTYPSSVIERTR</sequence>
<accession>A0A6M5YK62</accession>
<keyword evidence="1" id="KW-0732">Signal</keyword>
<keyword evidence="3" id="KW-1185">Reference proteome</keyword>
<dbReference type="EMBL" id="CP053452">
    <property type="protein sequence ID" value="QJW94449.1"/>
    <property type="molecule type" value="Genomic_DNA"/>
</dbReference>
<dbReference type="AlphaFoldDB" id="A0A6M5YK62"/>
<organism evidence="2 3">
    <name type="scientific">Frigoriglobus tundricola</name>
    <dbReference type="NCBI Taxonomy" id="2774151"/>
    <lineage>
        <taxon>Bacteria</taxon>
        <taxon>Pseudomonadati</taxon>
        <taxon>Planctomycetota</taxon>
        <taxon>Planctomycetia</taxon>
        <taxon>Gemmatales</taxon>
        <taxon>Gemmataceae</taxon>
        <taxon>Frigoriglobus</taxon>
    </lineage>
</organism>
<evidence type="ECO:0000313" key="2">
    <source>
        <dbReference type="EMBL" id="QJW94449.1"/>
    </source>
</evidence>
<feature type="signal peptide" evidence="1">
    <location>
        <begin position="1"/>
        <end position="21"/>
    </location>
</feature>